<proteinExistence type="inferred from homology"/>
<feature type="transmembrane region" description="Helical" evidence="7">
    <location>
        <begin position="20"/>
        <end position="49"/>
    </location>
</feature>
<dbReference type="Pfam" id="PF12704">
    <property type="entry name" value="MacB_PCD"/>
    <property type="match status" value="1"/>
</dbReference>
<keyword evidence="5 7" id="KW-1133">Transmembrane helix</keyword>
<reference evidence="10 11" key="1">
    <citation type="submission" date="2017-09" db="EMBL/GenBank/DDBJ databases">
        <title>Depth-based differentiation of microbial function through sediment-hosted aquifers and enrichment of novel symbionts in the deep terrestrial subsurface.</title>
        <authorList>
            <person name="Probst A.J."/>
            <person name="Ladd B."/>
            <person name="Jarett J.K."/>
            <person name="Geller-Mcgrath D.E."/>
            <person name="Sieber C.M."/>
            <person name="Emerson J.B."/>
            <person name="Anantharaman K."/>
            <person name="Thomas B.C."/>
            <person name="Malmstrom R."/>
            <person name="Stieglmeier M."/>
            <person name="Klingl A."/>
            <person name="Woyke T."/>
            <person name="Ryan C.M."/>
            <person name="Banfield J.F."/>
        </authorList>
    </citation>
    <scope>NUCLEOTIDE SEQUENCE [LARGE SCALE GENOMIC DNA]</scope>
    <source>
        <strain evidence="10">CG12_big_fil_rev_8_21_14_0_65_43_15</strain>
    </source>
</reference>
<feature type="transmembrane region" description="Helical" evidence="7">
    <location>
        <begin position="354"/>
        <end position="377"/>
    </location>
</feature>
<keyword evidence="10" id="KW-0449">Lipoprotein</keyword>
<evidence type="ECO:0000313" key="10">
    <source>
        <dbReference type="EMBL" id="PIW66523.1"/>
    </source>
</evidence>
<dbReference type="Proteomes" id="UP000231267">
    <property type="component" value="Unassembled WGS sequence"/>
</dbReference>
<dbReference type="GO" id="GO:0098797">
    <property type="term" value="C:plasma membrane protein complex"/>
    <property type="evidence" value="ECO:0007669"/>
    <property type="project" value="TreeGrafter"/>
</dbReference>
<feature type="transmembrane region" description="Helical" evidence="7">
    <location>
        <begin position="258"/>
        <end position="284"/>
    </location>
</feature>
<dbReference type="GO" id="GO:0044874">
    <property type="term" value="P:lipoprotein localization to outer membrane"/>
    <property type="evidence" value="ECO:0007669"/>
    <property type="project" value="TreeGrafter"/>
</dbReference>
<protein>
    <submittedName>
        <fullName evidence="10">Lipoprotein-releasing system transmembrane subunit LolC</fullName>
    </submittedName>
</protein>
<gene>
    <name evidence="10" type="ORF">COW11_02840</name>
</gene>
<evidence type="ECO:0000256" key="3">
    <source>
        <dbReference type="ARBA" id="ARBA00022475"/>
    </source>
</evidence>
<dbReference type="PANTHER" id="PTHR30489">
    <property type="entry name" value="LIPOPROTEIN-RELEASING SYSTEM TRANSMEMBRANE PROTEIN LOLE"/>
    <property type="match status" value="1"/>
</dbReference>
<feature type="domain" description="MacB-like periplasmic core" evidence="9">
    <location>
        <begin position="27"/>
        <end position="230"/>
    </location>
</feature>
<dbReference type="AlphaFoldDB" id="A0A2J0LLP3"/>
<evidence type="ECO:0000259" key="9">
    <source>
        <dbReference type="Pfam" id="PF12704"/>
    </source>
</evidence>
<dbReference type="InterPro" id="IPR051447">
    <property type="entry name" value="Lipoprotein-release_system"/>
</dbReference>
<sequence>MRFELFIAWRYITARRREKFISLVGVISVLGVAIGVAALIVVLSVMAGFDNDLKEKIIGANPHVSVENTAGMSDVDPAINRIKNIPGVVAVSEYINGQVILKTRQMTMGVLLRAMNLQRQGHEVVRIKDYIIKGSLPRLPGQIAVGSELARMFDLKAGSELSVLSPVDGKKYNFQVSGIFKCGMYDYDSNVVFCGINDAQNIFASPGAVSGIGIKLKNAYLAESFARKLRMDLNYMYTVKTWADLNSNLFSALKLEKLTMFVILALIVIVACFNIASTLIMMVLEKIKDIGILKSIGATRRTINIIFTLQGLLIGFIGTLLGLGAGLGLCGLLKKYQFIQLPKEIYYIDHLPIQIQYSDITVICVAAVLISLAATVYPAKQAARLEAVEALRYE</sequence>
<dbReference type="EMBL" id="PFGP01000064">
    <property type="protein sequence ID" value="PIW66523.1"/>
    <property type="molecule type" value="Genomic_DNA"/>
</dbReference>
<keyword evidence="4 7" id="KW-0812">Transmembrane</keyword>
<keyword evidence="6 7" id="KW-0472">Membrane</keyword>
<keyword evidence="3" id="KW-1003">Cell membrane</keyword>
<comment type="subcellular location">
    <subcellularLocation>
        <location evidence="1">Cell membrane</location>
        <topology evidence="1">Multi-pass membrane protein</topology>
    </subcellularLocation>
</comment>
<evidence type="ECO:0000256" key="2">
    <source>
        <dbReference type="ARBA" id="ARBA00005236"/>
    </source>
</evidence>
<evidence type="ECO:0000313" key="11">
    <source>
        <dbReference type="Proteomes" id="UP000231267"/>
    </source>
</evidence>
<dbReference type="InterPro" id="IPR025857">
    <property type="entry name" value="MacB_PCD"/>
</dbReference>
<name>A0A2J0LLP3_9BACT</name>
<feature type="transmembrane region" description="Helical" evidence="7">
    <location>
        <begin position="305"/>
        <end position="334"/>
    </location>
</feature>
<evidence type="ECO:0000256" key="4">
    <source>
        <dbReference type="ARBA" id="ARBA00022692"/>
    </source>
</evidence>
<organism evidence="10 11">
    <name type="scientific">Candidatus Taenaricola geysiri</name>
    <dbReference type="NCBI Taxonomy" id="1974752"/>
    <lineage>
        <taxon>Bacteria</taxon>
        <taxon>Pseudomonadati</taxon>
        <taxon>Candidatus Omnitrophota</taxon>
        <taxon>Candidatus Taenaricola</taxon>
    </lineage>
</organism>
<feature type="domain" description="ABC3 transporter permease C-terminal" evidence="8">
    <location>
        <begin position="262"/>
        <end position="386"/>
    </location>
</feature>
<evidence type="ECO:0000256" key="6">
    <source>
        <dbReference type="ARBA" id="ARBA00023136"/>
    </source>
</evidence>
<evidence type="ECO:0000256" key="7">
    <source>
        <dbReference type="SAM" id="Phobius"/>
    </source>
</evidence>
<comment type="caution">
    <text evidence="10">The sequence shown here is derived from an EMBL/GenBank/DDBJ whole genome shotgun (WGS) entry which is preliminary data.</text>
</comment>
<evidence type="ECO:0000256" key="5">
    <source>
        <dbReference type="ARBA" id="ARBA00022989"/>
    </source>
</evidence>
<dbReference type="PANTHER" id="PTHR30489:SF0">
    <property type="entry name" value="LIPOPROTEIN-RELEASING SYSTEM TRANSMEMBRANE PROTEIN LOLE"/>
    <property type="match status" value="1"/>
</dbReference>
<dbReference type="Pfam" id="PF02687">
    <property type="entry name" value="FtsX"/>
    <property type="match status" value="1"/>
</dbReference>
<evidence type="ECO:0000256" key="1">
    <source>
        <dbReference type="ARBA" id="ARBA00004651"/>
    </source>
</evidence>
<evidence type="ECO:0000259" key="8">
    <source>
        <dbReference type="Pfam" id="PF02687"/>
    </source>
</evidence>
<dbReference type="InterPro" id="IPR003838">
    <property type="entry name" value="ABC3_permease_C"/>
</dbReference>
<accession>A0A2J0LLP3</accession>
<comment type="similarity">
    <text evidence="2">Belongs to the ABC-4 integral membrane protein family. LolC/E subfamily.</text>
</comment>